<keyword evidence="2" id="KW-1185">Reference proteome</keyword>
<dbReference type="Proteomes" id="UP000283530">
    <property type="component" value="Unassembled WGS sequence"/>
</dbReference>
<keyword evidence="1" id="KW-0378">Hydrolase</keyword>
<dbReference type="AlphaFoldDB" id="A0A3S3Q2H5"/>
<gene>
    <name evidence="1" type="ORF">CKAN_00658800</name>
</gene>
<dbReference type="STRING" id="337451.A0A3S3Q2H5"/>
<accession>A0A3S3Q2H5</accession>
<reference evidence="1 2" key="1">
    <citation type="journal article" date="2019" name="Nat. Plants">
        <title>Stout camphor tree genome fills gaps in understanding of flowering plant genome evolution.</title>
        <authorList>
            <person name="Chaw S.M."/>
            <person name="Liu Y.C."/>
            <person name="Wu Y.W."/>
            <person name="Wang H.Y."/>
            <person name="Lin C.I."/>
            <person name="Wu C.S."/>
            <person name="Ke H.M."/>
            <person name="Chang L.Y."/>
            <person name="Hsu C.Y."/>
            <person name="Yang H.T."/>
            <person name="Sudianto E."/>
            <person name="Hsu M.H."/>
            <person name="Wu K.P."/>
            <person name="Wang L.N."/>
            <person name="Leebens-Mack J.H."/>
            <person name="Tsai I.J."/>
        </authorList>
    </citation>
    <scope>NUCLEOTIDE SEQUENCE [LARGE SCALE GENOMIC DNA]</scope>
    <source>
        <strain evidence="2">cv. Chaw 1501</strain>
        <tissue evidence="1">Young leaves</tissue>
    </source>
</reference>
<protein>
    <submittedName>
        <fullName evidence="1">Cytokinin riboside 5'-monophosphate phosphoribohydrolase LOG8-like protein</fullName>
    </submittedName>
</protein>
<name>A0A3S3Q2H5_9MAGN</name>
<dbReference type="EMBL" id="QPKB01000002">
    <property type="protein sequence ID" value="RWR78078.1"/>
    <property type="molecule type" value="Genomic_DNA"/>
</dbReference>
<proteinExistence type="predicted"/>
<dbReference type="GO" id="GO:0016787">
    <property type="term" value="F:hydrolase activity"/>
    <property type="evidence" value="ECO:0007669"/>
    <property type="project" value="UniProtKB-KW"/>
</dbReference>
<organism evidence="1 2">
    <name type="scientific">Cinnamomum micranthum f. kanehirae</name>
    <dbReference type="NCBI Taxonomy" id="337451"/>
    <lineage>
        <taxon>Eukaryota</taxon>
        <taxon>Viridiplantae</taxon>
        <taxon>Streptophyta</taxon>
        <taxon>Embryophyta</taxon>
        <taxon>Tracheophyta</taxon>
        <taxon>Spermatophyta</taxon>
        <taxon>Magnoliopsida</taxon>
        <taxon>Magnoliidae</taxon>
        <taxon>Laurales</taxon>
        <taxon>Lauraceae</taxon>
        <taxon>Cinnamomum</taxon>
    </lineage>
</organism>
<comment type="caution">
    <text evidence="1">The sequence shown here is derived from an EMBL/GenBank/DDBJ whole genome shotgun (WGS) entry which is preliminary data.</text>
</comment>
<evidence type="ECO:0000313" key="2">
    <source>
        <dbReference type="Proteomes" id="UP000283530"/>
    </source>
</evidence>
<sequence length="61" mass="6796">MLALFYNGIVEGFIKPSARQIVVLVLTAKELMECTPSHEQIGRSKIWEIAQLGYSTQLDAS</sequence>
<evidence type="ECO:0000313" key="1">
    <source>
        <dbReference type="EMBL" id="RWR78078.1"/>
    </source>
</evidence>
<dbReference type="OrthoDB" id="414463at2759"/>